<dbReference type="CDD" id="cd03112">
    <property type="entry name" value="CobW-like"/>
    <property type="match status" value="1"/>
</dbReference>
<dbReference type="PANTHER" id="PTHR13748">
    <property type="entry name" value="COBW-RELATED"/>
    <property type="match status" value="1"/>
</dbReference>
<dbReference type="InterPro" id="IPR051316">
    <property type="entry name" value="Zinc-reg_GTPase_activator"/>
</dbReference>
<name>A0ABT3WZ33_9BACL</name>
<dbReference type="Gene3D" id="3.40.50.300">
    <property type="entry name" value="P-loop containing nucleotide triphosphate hydrolases"/>
    <property type="match status" value="1"/>
</dbReference>
<dbReference type="SUPFAM" id="SSF90002">
    <property type="entry name" value="Hypothetical protein YjiA, C-terminal domain"/>
    <property type="match status" value="1"/>
</dbReference>
<feature type="domain" description="CobW C-terminal" evidence="2">
    <location>
        <begin position="246"/>
        <end position="333"/>
    </location>
</feature>
<dbReference type="Proteomes" id="UP001208017">
    <property type="component" value="Unassembled WGS sequence"/>
</dbReference>
<dbReference type="InterPro" id="IPR027417">
    <property type="entry name" value="P-loop_NTPase"/>
</dbReference>
<protein>
    <submittedName>
        <fullName evidence="3">GTP-binding protein</fullName>
    </submittedName>
</protein>
<gene>
    <name evidence="3" type="ORF">OS242_08025</name>
</gene>
<dbReference type="PANTHER" id="PTHR13748:SF62">
    <property type="entry name" value="COBW DOMAIN-CONTAINING PROTEIN"/>
    <property type="match status" value="1"/>
</dbReference>
<dbReference type="EMBL" id="JAPMLT010000003">
    <property type="protein sequence ID" value="MCX7569910.1"/>
    <property type="molecule type" value="Genomic_DNA"/>
</dbReference>
<dbReference type="InterPro" id="IPR011629">
    <property type="entry name" value="CobW-like_C"/>
</dbReference>
<comment type="caution">
    <text evidence="3">The sequence shown here is derived from an EMBL/GenBank/DDBJ whole genome shotgun (WGS) entry which is preliminary data.</text>
</comment>
<dbReference type="SUPFAM" id="SSF52540">
    <property type="entry name" value="P-loop containing nucleoside triphosphate hydrolases"/>
    <property type="match status" value="1"/>
</dbReference>
<dbReference type="Pfam" id="PF02492">
    <property type="entry name" value="cobW"/>
    <property type="match status" value="1"/>
</dbReference>
<feature type="region of interest" description="Disordered" evidence="1">
    <location>
        <begin position="216"/>
        <end position="237"/>
    </location>
</feature>
<dbReference type="RefSeq" id="WP_267151159.1">
    <property type="nucleotide sequence ID" value="NZ_JAPMLT010000003.1"/>
</dbReference>
<keyword evidence="4" id="KW-1185">Reference proteome</keyword>
<sequence length="336" mass="36998">MSGDTVQVPVYVLTGFLGAGKTTLLRQLLPALREQGQRPVVLMNEFGSISVDTLLLQGENTPVVDMVDGCVCCTLNGSLPQAVLDTLDRYQPDVLLLETTGVAAPLDIIESLLVPELVQRTRIGGIYTLVNAERFPVEVLGSNDPNPLELTMREQVRYADALLITKTDLVTKDRRTQLMEELGGLNEKASRFEVVHGKIDAARLLAVGAMQRERRGPVKPKGFTRRKTGGKVSSTLREKPTSFGNLQTFLYEFAGPVDREQLFQCLAQLPETVLRAKGFFLDASTGLLLEFHAAGPGQLSVGMQMFEHGRAFALLIGEDLQTDVWRERLQACEQSK</sequence>
<dbReference type="Pfam" id="PF07683">
    <property type="entry name" value="CobW_C"/>
    <property type="match status" value="1"/>
</dbReference>
<organism evidence="3 4">
    <name type="scientific">Tumebacillus lacus</name>
    <dbReference type="NCBI Taxonomy" id="2995335"/>
    <lineage>
        <taxon>Bacteria</taxon>
        <taxon>Bacillati</taxon>
        <taxon>Bacillota</taxon>
        <taxon>Bacilli</taxon>
        <taxon>Bacillales</taxon>
        <taxon>Alicyclobacillaceae</taxon>
        <taxon>Tumebacillus</taxon>
    </lineage>
</organism>
<evidence type="ECO:0000313" key="3">
    <source>
        <dbReference type="EMBL" id="MCX7569910.1"/>
    </source>
</evidence>
<accession>A0ABT3WZ33</accession>
<proteinExistence type="predicted"/>
<evidence type="ECO:0000256" key="1">
    <source>
        <dbReference type="SAM" id="MobiDB-lite"/>
    </source>
</evidence>
<evidence type="ECO:0000259" key="2">
    <source>
        <dbReference type="SMART" id="SM00833"/>
    </source>
</evidence>
<reference evidence="3 4" key="1">
    <citation type="submission" date="2022-11" db="EMBL/GenBank/DDBJ databases">
        <title>Study of microbial diversity in lake waters.</title>
        <authorList>
            <person name="Zhang J."/>
        </authorList>
    </citation>
    <scope>NUCLEOTIDE SEQUENCE [LARGE SCALE GENOMIC DNA]</scope>
    <source>
        <strain evidence="3 4">DT12</strain>
    </source>
</reference>
<dbReference type="InterPro" id="IPR003495">
    <property type="entry name" value="CobW/HypB/UreG_nucleotide-bd"/>
</dbReference>
<dbReference type="SMART" id="SM00833">
    <property type="entry name" value="CobW_C"/>
    <property type="match status" value="1"/>
</dbReference>
<evidence type="ECO:0000313" key="4">
    <source>
        <dbReference type="Proteomes" id="UP001208017"/>
    </source>
</evidence>